<gene>
    <name evidence="1" type="ORF">BpHYR1_042929</name>
</gene>
<evidence type="ECO:0000313" key="1">
    <source>
        <dbReference type="EMBL" id="RNA39832.1"/>
    </source>
</evidence>
<reference evidence="1 2" key="1">
    <citation type="journal article" date="2018" name="Sci. Rep.">
        <title>Genomic signatures of local adaptation to the degree of environmental predictability in rotifers.</title>
        <authorList>
            <person name="Franch-Gras L."/>
            <person name="Hahn C."/>
            <person name="Garcia-Roger E.M."/>
            <person name="Carmona M.J."/>
            <person name="Serra M."/>
            <person name="Gomez A."/>
        </authorList>
    </citation>
    <scope>NUCLEOTIDE SEQUENCE [LARGE SCALE GENOMIC DNA]</scope>
    <source>
        <strain evidence="1">HYR1</strain>
    </source>
</reference>
<sequence length="107" mass="12250">MSNNREVGFCYPCRNVRNLIIDQQCQENTNGNFFLSLSLSYAICSLPLEAQISTKLIIASLSPTNLFDKKFVKQVLFEVKIEPFVITQIEQTLLIWAPPIRRIGRDS</sequence>
<keyword evidence="2" id="KW-1185">Reference proteome</keyword>
<dbReference type="AlphaFoldDB" id="A0A3M7SVV1"/>
<organism evidence="1 2">
    <name type="scientific">Brachionus plicatilis</name>
    <name type="common">Marine rotifer</name>
    <name type="synonym">Brachionus muelleri</name>
    <dbReference type="NCBI Taxonomy" id="10195"/>
    <lineage>
        <taxon>Eukaryota</taxon>
        <taxon>Metazoa</taxon>
        <taxon>Spiralia</taxon>
        <taxon>Gnathifera</taxon>
        <taxon>Rotifera</taxon>
        <taxon>Eurotatoria</taxon>
        <taxon>Monogononta</taxon>
        <taxon>Pseudotrocha</taxon>
        <taxon>Ploima</taxon>
        <taxon>Brachionidae</taxon>
        <taxon>Brachionus</taxon>
    </lineage>
</organism>
<proteinExistence type="predicted"/>
<comment type="caution">
    <text evidence="1">The sequence shown here is derived from an EMBL/GenBank/DDBJ whole genome shotgun (WGS) entry which is preliminary data.</text>
</comment>
<protein>
    <submittedName>
        <fullName evidence="1">Uncharacterized protein</fullName>
    </submittedName>
</protein>
<name>A0A3M7SVV1_BRAPC</name>
<accession>A0A3M7SVV1</accession>
<dbReference type="EMBL" id="REGN01000701">
    <property type="protein sequence ID" value="RNA39832.1"/>
    <property type="molecule type" value="Genomic_DNA"/>
</dbReference>
<evidence type="ECO:0000313" key="2">
    <source>
        <dbReference type="Proteomes" id="UP000276133"/>
    </source>
</evidence>
<dbReference type="Proteomes" id="UP000276133">
    <property type="component" value="Unassembled WGS sequence"/>
</dbReference>